<dbReference type="InterPro" id="IPR025302">
    <property type="entry name" value="DrrA1/2-like_C"/>
</dbReference>
<dbReference type="PANTHER" id="PTHR43582:SF2">
    <property type="entry name" value="LINEARMYCIN RESISTANCE ATP-BINDING PROTEIN LNRL"/>
    <property type="match status" value="1"/>
</dbReference>
<dbReference type="EMBL" id="AUZZ01008478">
    <property type="protein sequence ID" value="EQD37879.1"/>
    <property type="molecule type" value="Genomic_DNA"/>
</dbReference>
<comment type="similarity">
    <text evidence="5">Belongs to the ABC transporter superfamily. Drug exporter-1 (DrugE1) (TC 3.A.1.105) family.</text>
</comment>
<proteinExistence type="inferred from homology"/>
<dbReference type="SUPFAM" id="SSF52540">
    <property type="entry name" value="P-loop containing nucleoside triphosphate hydrolases"/>
    <property type="match status" value="1"/>
</dbReference>
<dbReference type="PANTHER" id="PTHR43582">
    <property type="entry name" value="LINEARMYCIN RESISTANCE ATP-BINDING PROTEIN LNRL"/>
    <property type="match status" value="1"/>
</dbReference>
<reference evidence="7" key="1">
    <citation type="submission" date="2013-08" db="EMBL/GenBank/DDBJ databases">
        <authorList>
            <person name="Mendez C."/>
            <person name="Richter M."/>
            <person name="Ferrer M."/>
            <person name="Sanchez J."/>
        </authorList>
    </citation>
    <scope>NUCLEOTIDE SEQUENCE</scope>
</reference>
<comment type="caution">
    <text evidence="7">The sequence shown here is derived from an EMBL/GenBank/DDBJ whole genome shotgun (WGS) entry which is preliminary data.</text>
</comment>
<accession>T1AAD2</accession>
<feature type="domain" description="ABC transporter" evidence="6">
    <location>
        <begin position="7"/>
        <end position="239"/>
    </location>
</feature>
<dbReference type="PROSITE" id="PS50893">
    <property type="entry name" value="ABC_TRANSPORTER_2"/>
    <property type="match status" value="1"/>
</dbReference>
<dbReference type="GO" id="GO:0005524">
    <property type="term" value="F:ATP binding"/>
    <property type="evidence" value="ECO:0007669"/>
    <property type="project" value="UniProtKB-KW"/>
</dbReference>
<dbReference type="Pfam" id="PF00005">
    <property type="entry name" value="ABC_tran"/>
    <property type="match status" value="1"/>
</dbReference>
<dbReference type="InterPro" id="IPR005894">
    <property type="entry name" value="DrrA"/>
</dbReference>
<organism evidence="7">
    <name type="scientific">mine drainage metagenome</name>
    <dbReference type="NCBI Taxonomy" id="410659"/>
    <lineage>
        <taxon>unclassified sequences</taxon>
        <taxon>metagenomes</taxon>
        <taxon>ecological metagenomes</taxon>
    </lineage>
</organism>
<dbReference type="GO" id="GO:0005886">
    <property type="term" value="C:plasma membrane"/>
    <property type="evidence" value="ECO:0007669"/>
    <property type="project" value="UniProtKB-SubCell"/>
</dbReference>
<dbReference type="Gene3D" id="3.40.50.300">
    <property type="entry name" value="P-loop containing nucleotide triphosphate hydrolases"/>
    <property type="match status" value="1"/>
</dbReference>
<evidence type="ECO:0000256" key="4">
    <source>
        <dbReference type="ARBA" id="ARBA00022840"/>
    </source>
</evidence>
<keyword evidence="2" id="KW-0813">Transport</keyword>
<protein>
    <submittedName>
        <fullName evidence="7">Daunorubicin resistance ABC transporter ATPase subunit</fullName>
    </submittedName>
</protein>
<dbReference type="AlphaFoldDB" id="T1AAD2"/>
<dbReference type="SMART" id="SM00382">
    <property type="entry name" value="AAA"/>
    <property type="match status" value="1"/>
</dbReference>
<dbReference type="Pfam" id="PF13732">
    <property type="entry name" value="DrrA1-3_C"/>
    <property type="match status" value="1"/>
</dbReference>
<evidence type="ECO:0000256" key="3">
    <source>
        <dbReference type="ARBA" id="ARBA00022741"/>
    </source>
</evidence>
<gene>
    <name evidence="8" type="ORF">B1B_11516</name>
    <name evidence="7" type="ORF">B2A_11733</name>
</gene>
<dbReference type="InterPro" id="IPR003439">
    <property type="entry name" value="ABC_transporter-like_ATP-bd"/>
</dbReference>
<evidence type="ECO:0000256" key="1">
    <source>
        <dbReference type="ARBA" id="ARBA00004413"/>
    </source>
</evidence>
<evidence type="ECO:0000256" key="2">
    <source>
        <dbReference type="ARBA" id="ARBA00022448"/>
    </source>
</evidence>
<dbReference type="InterPro" id="IPR027417">
    <property type="entry name" value="P-loop_NTPase"/>
</dbReference>
<dbReference type="InterPro" id="IPR003593">
    <property type="entry name" value="AAA+_ATPase"/>
</dbReference>
<dbReference type="NCBIfam" id="TIGR01188">
    <property type="entry name" value="drrA"/>
    <property type="match status" value="1"/>
</dbReference>
<evidence type="ECO:0000313" key="8">
    <source>
        <dbReference type="EMBL" id="EQD49662.1"/>
    </source>
</evidence>
<keyword evidence="4" id="KW-0067">ATP-binding</keyword>
<evidence type="ECO:0000259" key="6">
    <source>
        <dbReference type="PROSITE" id="PS50893"/>
    </source>
</evidence>
<evidence type="ECO:0000313" key="7">
    <source>
        <dbReference type="EMBL" id="EQD37879.1"/>
    </source>
</evidence>
<reference evidence="7" key="2">
    <citation type="journal article" date="2014" name="ISME J.">
        <title>Microbial stratification in low pH oxic and suboxic macroscopic growths along an acid mine drainage.</title>
        <authorList>
            <person name="Mendez-Garcia C."/>
            <person name="Mesa V."/>
            <person name="Sprenger R.R."/>
            <person name="Richter M."/>
            <person name="Diez M.S."/>
            <person name="Solano J."/>
            <person name="Bargiela R."/>
            <person name="Golyshina O.V."/>
            <person name="Manteca A."/>
            <person name="Ramos J.L."/>
            <person name="Gallego J.R."/>
            <person name="Llorente I."/>
            <person name="Martins Dos Santos V.A."/>
            <person name="Jensen O.N."/>
            <person name="Pelaez A.I."/>
            <person name="Sanchez J."/>
            <person name="Ferrer M."/>
        </authorList>
    </citation>
    <scope>NUCLEOTIDE SEQUENCE</scope>
</reference>
<sequence>MAETGSVVAENLVKVYNGKVRAVDGVSFEVRPGEIFGFLGPNGAGKTTTVSMLSAALRPTEGRAIVDGLEVARNPEEVKRHIGVIFQEATADGDLTGRENLQIAAGCYGIAPREARSRADDLLAQMQLVDAADRLAKTYSGGMRRRLELAVGLVHRPRVIFLDEPTLGLDPQGRAGFWGFVQRLRKETGMTVFVTTHYLDEADGMCDRLAIIDHGKIVATGTPNELKDRLGGDIVTLKTGSGGKEITGLLQALPGVHSVQHQDGSYRIKCLSGETFVPLAVEAATRAGVGITGVFVKRPSLDEVFLEFTGREFREDEGPTATDRAVTMQRIRGAMGGRR</sequence>
<dbReference type="GO" id="GO:0016887">
    <property type="term" value="F:ATP hydrolysis activity"/>
    <property type="evidence" value="ECO:0007669"/>
    <property type="project" value="InterPro"/>
</dbReference>
<comment type="subcellular location">
    <subcellularLocation>
        <location evidence="1">Cell membrane</location>
        <topology evidence="1">Peripheral membrane protein</topology>
        <orientation evidence="1">Cytoplasmic side</orientation>
    </subcellularLocation>
</comment>
<keyword evidence="3" id="KW-0547">Nucleotide-binding</keyword>
<dbReference type="EMBL" id="AUZY01007494">
    <property type="protein sequence ID" value="EQD49662.1"/>
    <property type="molecule type" value="Genomic_DNA"/>
</dbReference>
<dbReference type="GO" id="GO:1900753">
    <property type="term" value="P:doxorubicin transport"/>
    <property type="evidence" value="ECO:0007669"/>
    <property type="project" value="InterPro"/>
</dbReference>
<name>T1AAD2_9ZZZZ</name>
<dbReference type="PROSITE" id="PS00211">
    <property type="entry name" value="ABC_TRANSPORTER_1"/>
    <property type="match status" value="1"/>
</dbReference>
<dbReference type="GO" id="GO:0043215">
    <property type="term" value="P:daunorubicin transport"/>
    <property type="evidence" value="ECO:0007669"/>
    <property type="project" value="InterPro"/>
</dbReference>
<evidence type="ECO:0000256" key="5">
    <source>
        <dbReference type="ARBA" id="ARBA00049985"/>
    </source>
</evidence>
<dbReference type="InterPro" id="IPR017871">
    <property type="entry name" value="ABC_transporter-like_CS"/>
</dbReference>